<sequence>MSYRCSTWPSVAQEWLSRHRIHGYPSENTIQDIKSFGFFVVKKGHPFSSEVDLEWRISLSLQERKLMFNLSDVQHKCYFILKMFNRRIIKLDCITSYHWKTCLFYVMEENNHNVWEKRCLCHSVKLCIKQMLKWVKHGFCPNYFIPMDNLFDGKLNESLRLISELKIQELLEVGFDCLRFVTSDNICDYVKSRKAEELPNWLTTQSKKVYKESVTKIDMFLIDSSNDLFNRRILEYYYCQANENMAVFIEFLWSTLDRIKQIGTITEHTEEETNSSLALLTPYIYACLASNISAMAIRHHNLPVRYFLLFGSFIYFVKGDVPGRLKLISVLYALGLYTDCEWFIDQEDEQYMKYNPSVCTCRYTKIDDSTEVQSFVPSKSKVCTCISFLPSELPIIPDAMKYEMFRYVGVCLQEIERPNISCRWLYTAVVDYNVYFFLLKYLTKRNLRKTTESEEAQDSILKLLNEQNVRHVDVACNLLAWIFITEMKTPMALLNLQLSFEMLNSSQLCFTNLTDETQRKLYQFNTAKLHALVLLYNTWFSKQSSSFYFCFHCIFISPVKLQKCSRCKITTYCSKQCQRQNWKIHKAVCKIVRKYQKTYH</sequence>
<evidence type="ECO:0000313" key="7">
    <source>
        <dbReference type="EMBL" id="CAG2235710.1"/>
    </source>
</evidence>
<proteinExistence type="inferred from homology"/>
<dbReference type="InterPro" id="IPR046903">
    <property type="entry name" value="Mab-21-like_nuc_Trfase"/>
</dbReference>
<dbReference type="SUPFAM" id="SSF144232">
    <property type="entry name" value="HIT/MYND zinc finger-like"/>
    <property type="match status" value="1"/>
</dbReference>
<dbReference type="PROSITE" id="PS01360">
    <property type="entry name" value="ZF_MYND_1"/>
    <property type="match status" value="1"/>
</dbReference>
<dbReference type="PROSITE" id="PS50865">
    <property type="entry name" value="ZF_MYND_2"/>
    <property type="match status" value="1"/>
</dbReference>
<keyword evidence="3 5" id="KW-0863">Zinc-finger</keyword>
<feature type="domain" description="MYND-type" evidence="6">
    <location>
        <begin position="550"/>
        <end position="589"/>
    </location>
</feature>
<dbReference type="InterPro" id="IPR002893">
    <property type="entry name" value="Znf_MYND"/>
</dbReference>
<dbReference type="InterPro" id="IPR046906">
    <property type="entry name" value="Mab-21_HhH/H2TH-like"/>
</dbReference>
<dbReference type="PANTHER" id="PTHR10656">
    <property type="entry name" value="CELL FATE DETERMINING PROTEIN MAB21-RELATED"/>
    <property type="match status" value="1"/>
</dbReference>
<comment type="similarity">
    <text evidence="1">Belongs to the mab-21 family.</text>
</comment>
<keyword evidence="2" id="KW-0479">Metal-binding</keyword>
<evidence type="ECO:0000256" key="1">
    <source>
        <dbReference type="ARBA" id="ARBA00008307"/>
    </source>
</evidence>
<evidence type="ECO:0000259" key="6">
    <source>
        <dbReference type="PROSITE" id="PS50865"/>
    </source>
</evidence>
<dbReference type="Gene3D" id="1.10.1410.40">
    <property type="match status" value="1"/>
</dbReference>
<gene>
    <name evidence="7" type="ORF">MEDL_48260</name>
</gene>
<evidence type="ECO:0000313" key="8">
    <source>
        <dbReference type="Proteomes" id="UP000683360"/>
    </source>
</evidence>
<comment type="caution">
    <text evidence="7">The sequence shown here is derived from an EMBL/GenBank/DDBJ whole genome shotgun (WGS) entry which is preliminary data.</text>
</comment>
<organism evidence="7 8">
    <name type="scientific">Mytilus edulis</name>
    <name type="common">Blue mussel</name>
    <dbReference type="NCBI Taxonomy" id="6550"/>
    <lineage>
        <taxon>Eukaryota</taxon>
        <taxon>Metazoa</taxon>
        <taxon>Spiralia</taxon>
        <taxon>Lophotrochozoa</taxon>
        <taxon>Mollusca</taxon>
        <taxon>Bivalvia</taxon>
        <taxon>Autobranchia</taxon>
        <taxon>Pteriomorphia</taxon>
        <taxon>Mytilida</taxon>
        <taxon>Mytiloidea</taxon>
        <taxon>Mytilidae</taxon>
        <taxon>Mytilinae</taxon>
        <taxon>Mytilus</taxon>
    </lineage>
</organism>
<dbReference type="Gene3D" id="6.10.140.2220">
    <property type="match status" value="1"/>
</dbReference>
<reference evidence="7" key="1">
    <citation type="submission" date="2021-03" db="EMBL/GenBank/DDBJ databases">
        <authorList>
            <person name="Bekaert M."/>
        </authorList>
    </citation>
    <scope>NUCLEOTIDE SEQUENCE</scope>
</reference>
<evidence type="ECO:0000256" key="4">
    <source>
        <dbReference type="ARBA" id="ARBA00022833"/>
    </source>
</evidence>
<dbReference type="EMBL" id="CAJPWZ010002324">
    <property type="protein sequence ID" value="CAG2235710.1"/>
    <property type="molecule type" value="Genomic_DNA"/>
</dbReference>
<dbReference type="OrthoDB" id="6114162at2759"/>
<dbReference type="PANTHER" id="PTHR10656:SF42">
    <property type="entry name" value="CYCLIC GMP-AMP SYNTHASE-LIKE PROTEIN-RELATED"/>
    <property type="match status" value="1"/>
</dbReference>
<dbReference type="GO" id="GO:0008270">
    <property type="term" value="F:zinc ion binding"/>
    <property type="evidence" value="ECO:0007669"/>
    <property type="project" value="UniProtKB-KW"/>
</dbReference>
<dbReference type="AlphaFoldDB" id="A0A8S3U0Z8"/>
<name>A0A8S3U0Z8_MYTED</name>
<dbReference type="Pfam" id="PF01753">
    <property type="entry name" value="zf-MYND"/>
    <property type="match status" value="1"/>
</dbReference>
<protein>
    <recommendedName>
        <fullName evidence="6">MYND-type domain-containing protein</fullName>
    </recommendedName>
</protein>
<evidence type="ECO:0000256" key="5">
    <source>
        <dbReference type="PROSITE-ProRule" id="PRU00134"/>
    </source>
</evidence>
<dbReference type="Proteomes" id="UP000683360">
    <property type="component" value="Unassembled WGS sequence"/>
</dbReference>
<keyword evidence="4" id="KW-0862">Zinc</keyword>
<keyword evidence="8" id="KW-1185">Reference proteome</keyword>
<dbReference type="Pfam" id="PF20266">
    <property type="entry name" value="Mab-21_C"/>
    <property type="match status" value="1"/>
</dbReference>
<evidence type="ECO:0000256" key="3">
    <source>
        <dbReference type="ARBA" id="ARBA00022771"/>
    </source>
</evidence>
<evidence type="ECO:0000256" key="2">
    <source>
        <dbReference type="ARBA" id="ARBA00022723"/>
    </source>
</evidence>
<dbReference type="Pfam" id="PF03281">
    <property type="entry name" value="Mab-21"/>
    <property type="match status" value="1"/>
</dbReference>
<accession>A0A8S3U0Z8</accession>